<accession>A0ABS8PUE5</accession>
<evidence type="ECO:0008006" key="4">
    <source>
        <dbReference type="Google" id="ProtNLM"/>
    </source>
</evidence>
<evidence type="ECO:0000313" key="3">
    <source>
        <dbReference type="Proteomes" id="UP001199816"/>
    </source>
</evidence>
<reference evidence="2 3" key="1">
    <citation type="submission" date="2021-11" db="EMBL/GenBank/DDBJ databases">
        <title>Genomic of Niabella pedocola.</title>
        <authorList>
            <person name="Wu T."/>
        </authorList>
    </citation>
    <scope>NUCLEOTIDE SEQUENCE [LARGE SCALE GENOMIC DNA]</scope>
    <source>
        <strain evidence="2 3">JCM 31011</strain>
    </source>
</reference>
<dbReference type="EMBL" id="JAJNEC010000005">
    <property type="protein sequence ID" value="MCD2424525.1"/>
    <property type="molecule type" value="Genomic_DNA"/>
</dbReference>
<gene>
    <name evidence="2" type="ORF">LQ567_17225</name>
</gene>
<proteinExistence type="predicted"/>
<name>A0ABS8PUE5_9BACT</name>
<comment type="caution">
    <text evidence="2">The sequence shown here is derived from an EMBL/GenBank/DDBJ whole genome shotgun (WGS) entry which is preliminary data.</text>
</comment>
<dbReference type="Proteomes" id="UP001199816">
    <property type="component" value="Unassembled WGS sequence"/>
</dbReference>
<protein>
    <recommendedName>
        <fullName evidence="4">Transglutaminase-like domain-containing protein</fullName>
    </recommendedName>
</protein>
<evidence type="ECO:0000256" key="1">
    <source>
        <dbReference type="SAM" id="SignalP"/>
    </source>
</evidence>
<dbReference type="RefSeq" id="WP_231006646.1">
    <property type="nucleotide sequence ID" value="NZ_JAJNEC010000005.1"/>
</dbReference>
<feature type="signal peptide" evidence="1">
    <location>
        <begin position="1"/>
        <end position="19"/>
    </location>
</feature>
<feature type="chain" id="PRO_5046152329" description="Transglutaminase-like domain-containing protein" evidence="1">
    <location>
        <begin position="20"/>
        <end position="397"/>
    </location>
</feature>
<keyword evidence="3" id="KW-1185">Reference proteome</keyword>
<keyword evidence="1" id="KW-0732">Signal</keyword>
<sequence length="397" mass="46793">MKKVLLIWCCILSISKIYAGSGPKTVQFLFYGDSIQFVCNEAQRVEIDENTLSDSSILNFYTTIRQKDYSGVLAALKKYETAEGADDWLYYQLVRAVVQQISPKEQNYIRYTLYKWYFMLQSGFNPMLSLHGRQLLFYIQSDENIYNIPYRMKQDKQYVCLNYHDYGSNIDFEKTPFKEVELPVVPQQRSFSYKVTKLPRFETGDYITRDLKFTVYNQDYDYQVKVNPKIKTLFANYPTVDYSTYFSIPVSNATHASLIPMLKKELKGRSVKDGIDYLMRFTRYAFPFEEDTRQFGREKRLTPEQTLLYEGSDCEDRVLFFFYLVKELYNRPMIVLVYPQHVTIAVKLEKPVGTSIVFNGEQYSVCEPTPQKDDLPMGRLLPQLKNMRYEVAYAYHP</sequence>
<organism evidence="2 3">
    <name type="scientific">Niabella pedocola</name>
    <dbReference type="NCBI Taxonomy" id="1752077"/>
    <lineage>
        <taxon>Bacteria</taxon>
        <taxon>Pseudomonadati</taxon>
        <taxon>Bacteroidota</taxon>
        <taxon>Chitinophagia</taxon>
        <taxon>Chitinophagales</taxon>
        <taxon>Chitinophagaceae</taxon>
        <taxon>Niabella</taxon>
    </lineage>
</organism>
<evidence type="ECO:0000313" key="2">
    <source>
        <dbReference type="EMBL" id="MCD2424525.1"/>
    </source>
</evidence>